<keyword evidence="3" id="KW-1185">Reference proteome</keyword>
<dbReference type="AlphaFoldDB" id="A0A4Q7NWA3"/>
<evidence type="ECO:0000256" key="1">
    <source>
        <dbReference type="SAM" id="MobiDB-lite"/>
    </source>
</evidence>
<reference evidence="2 3" key="1">
    <citation type="submission" date="2019-02" db="EMBL/GenBank/DDBJ databases">
        <title>Genomic Encyclopedia of Type Strains, Phase IV (KMG-IV): sequencing the most valuable type-strain genomes for metagenomic binning, comparative biology and taxonomic classification.</title>
        <authorList>
            <person name="Goeker M."/>
        </authorList>
    </citation>
    <scope>NUCLEOTIDE SEQUENCE [LARGE SCALE GENOMIC DNA]</scope>
    <source>
        <strain evidence="2 3">DSM 45622</strain>
    </source>
</reference>
<dbReference type="Proteomes" id="UP000293638">
    <property type="component" value="Unassembled WGS sequence"/>
</dbReference>
<sequence>MSAAEEPSVPPLRWSMVLPPGWQPLPLDATAPRAVAALVRRQLRRHLPRDAAAASRLRAPLTAALSRSVADARAAGALGLYLHLPADEVPVAAALCVVPLPGTPTDAGLLAGAVALPGGGTLRERRVAVAPGAPEAAVLEVLLPVDAGPVRLLGLTLSTPLVELAPAYARLLRAVAATVRVLPPAAGAASPGGRARPAGPLPAAARRPRPPASGRTPTPAPRAAG</sequence>
<dbReference type="EMBL" id="SGXD01000001">
    <property type="protein sequence ID" value="RZS91454.1"/>
    <property type="molecule type" value="Genomic_DNA"/>
</dbReference>
<comment type="caution">
    <text evidence="2">The sequence shown here is derived from an EMBL/GenBank/DDBJ whole genome shotgun (WGS) entry which is preliminary data.</text>
</comment>
<name>A0A4Q7NWA3_9ACTN</name>
<proteinExistence type="predicted"/>
<evidence type="ECO:0000313" key="3">
    <source>
        <dbReference type="Proteomes" id="UP000293638"/>
    </source>
</evidence>
<feature type="region of interest" description="Disordered" evidence="1">
    <location>
        <begin position="185"/>
        <end position="225"/>
    </location>
</feature>
<gene>
    <name evidence="2" type="ORF">EV189_0695</name>
</gene>
<organism evidence="2 3">
    <name type="scientific">Motilibacter rhizosphaerae</name>
    <dbReference type="NCBI Taxonomy" id="598652"/>
    <lineage>
        <taxon>Bacteria</taxon>
        <taxon>Bacillati</taxon>
        <taxon>Actinomycetota</taxon>
        <taxon>Actinomycetes</taxon>
        <taxon>Motilibacterales</taxon>
        <taxon>Motilibacteraceae</taxon>
        <taxon>Motilibacter</taxon>
    </lineage>
</organism>
<evidence type="ECO:0000313" key="2">
    <source>
        <dbReference type="EMBL" id="RZS91454.1"/>
    </source>
</evidence>
<protein>
    <submittedName>
        <fullName evidence="2">Uncharacterized protein</fullName>
    </submittedName>
</protein>
<feature type="compositionally biased region" description="Low complexity" evidence="1">
    <location>
        <begin position="212"/>
        <end position="225"/>
    </location>
</feature>
<dbReference type="RefSeq" id="WP_165400110.1">
    <property type="nucleotide sequence ID" value="NZ_SGXD01000001.1"/>
</dbReference>
<feature type="compositionally biased region" description="Low complexity" evidence="1">
    <location>
        <begin position="185"/>
        <end position="205"/>
    </location>
</feature>
<accession>A0A4Q7NWA3</accession>